<keyword evidence="1" id="KW-0812">Transmembrane</keyword>
<comment type="caution">
    <text evidence="2">The sequence shown here is derived from an EMBL/GenBank/DDBJ whole genome shotgun (WGS) entry which is preliminary data.</text>
</comment>
<evidence type="ECO:0000313" key="3">
    <source>
        <dbReference type="Proteomes" id="UP000436911"/>
    </source>
</evidence>
<protein>
    <submittedName>
        <fullName evidence="2">Uncharacterized protein</fullName>
    </submittedName>
</protein>
<organism evidence="2 3">
    <name type="scientific">Agrobacterium vitis</name>
    <name type="common">Rhizobium vitis</name>
    <dbReference type="NCBI Taxonomy" id="373"/>
    <lineage>
        <taxon>Bacteria</taxon>
        <taxon>Pseudomonadati</taxon>
        <taxon>Pseudomonadota</taxon>
        <taxon>Alphaproteobacteria</taxon>
        <taxon>Hyphomicrobiales</taxon>
        <taxon>Rhizobiaceae</taxon>
        <taxon>Rhizobium/Agrobacterium group</taxon>
        <taxon>Agrobacterium</taxon>
    </lineage>
</organism>
<sequence length="172" mass="19677">MTISFFQAGLIIGALVCALISMHMPRAWIWICAGAASFVISTMWARAGFEFPPAFTLLCDAMVSLSIYFFGRERWEDRLADIFRLSVFVSLVYLTGPITVFGMTIEFSHYVYVTILELINWLALILIGGTAVMDRVKGYENGFGHLWSRHFHRSNLAWRKARVNPPFTKVWK</sequence>
<dbReference type="Proteomes" id="UP000436911">
    <property type="component" value="Unassembled WGS sequence"/>
</dbReference>
<evidence type="ECO:0000256" key="1">
    <source>
        <dbReference type="SAM" id="Phobius"/>
    </source>
</evidence>
<feature type="transmembrane region" description="Helical" evidence="1">
    <location>
        <begin position="27"/>
        <end position="45"/>
    </location>
</feature>
<feature type="transmembrane region" description="Helical" evidence="1">
    <location>
        <begin position="111"/>
        <end position="133"/>
    </location>
</feature>
<proteinExistence type="predicted"/>
<dbReference type="EMBL" id="QUSG01000006">
    <property type="protein sequence ID" value="KAA3527034.1"/>
    <property type="molecule type" value="Genomic_DNA"/>
</dbReference>
<accession>A0A7J4X4R1</accession>
<name>A0A7J4X4R1_AGRVI</name>
<reference evidence="2 3" key="1">
    <citation type="submission" date="2018-08" db="EMBL/GenBank/DDBJ databases">
        <title>Genome sequencing of Agrobacterium vitis strain ICMP 10754.</title>
        <authorList>
            <person name="Visnovsky S.B."/>
            <person name="Pitman A.R."/>
        </authorList>
    </citation>
    <scope>NUCLEOTIDE SEQUENCE [LARGE SCALE GENOMIC DNA]</scope>
    <source>
        <strain evidence="2 3">ICMP 10754</strain>
    </source>
</reference>
<keyword evidence="1" id="KW-1133">Transmembrane helix</keyword>
<feature type="transmembrane region" description="Helical" evidence="1">
    <location>
        <begin position="82"/>
        <end position="105"/>
    </location>
</feature>
<dbReference type="RefSeq" id="WP_149916784.1">
    <property type="nucleotide sequence ID" value="NZ_QUSG01000006.1"/>
</dbReference>
<evidence type="ECO:0000313" key="2">
    <source>
        <dbReference type="EMBL" id="KAA3527034.1"/>
    </source>
</evidence>
<gene>
    <name evidence="2" type="ORF">DXT89_13955</name>
</gene>
<feature type="transmembrane region" description="Helical" evidence="1">
    <location>
        <begin position="6"/>
        <end position="22"/>
    </location>
</feature>
<dbReference type="AlphaFoldDB" id="A0A7J4X4R1"/>
<feature type="transmembrane region" description="Helical" evidence="1">
    <location>
        <begin position="51"/>
        <end position="70"/>
    </location>
</feature>
<keyword evidence="1" id="KW-0472">Membrane</keyword>